<dbReference type="InterPro" id="IPR021466">
    <property type="entry name" value="Put_rhamnosyl_transferase"/>
</dbReference>
<organism evidence="1 2">
    <name type="scientific">Subtercola boreus</name>
    <dbReference type="NCBI Taxonomy" id="120213"/>
    <lineage>
        <taxon>Bacteria</taxon>
        <taxon>Bacillati</taxon>
        <taxon>Actinomycetota</taxon>
        <taxon>Actinomycetes</taxon>
        <taxon>Micrococcales</taxon>
        <taxon>Microbacteriaceae</taxon>
        <taxon>Subtercola</taxon>
    </lineage>
</organism>
<reference evidence="1 2" key="1">
    <citation type="submission" date="2017-04" db="EMBL/GenBank/DDBJ databases">
        <title>Comparative genome analysis of Subtercola boreus.</title>
        <authorList>
            <person name="Cho Y.-J."/>
            <person name="Cho A."/>
            <person name="Kim O.-S."/>
            <person name="Lee J.-I."/>
        </authorList>
    </citation>
    <scope>NUCLEOTIDE SEQUENCE [LARGE SCALE GENOMIC DNA]</scope>
    <source>
        <strain evidence="1 2">P28004</strain>
    </source>
</reference>
<comment type="caution">
    <text evidence="1">The sequence shown here is derived from an EMBL/GenBank/DDBJ whole genome shotgun (WGS) entry which is preliminary data.</text>
</comment>
<evidence type="ECO:0000313" key="1">
    <source>
        <dbReference type="EMBL" id="RFA28641.1"/>
    </source>
</evidence>
<dbReference type="Proteomes" id="UP000257080">
    <property type="component" value="Unassembled WGS sequence"/>
</dbReference>
<evidence type="ECO:0000313" key="2">
    <source>
        <dbReference type="Proteomes" id="UP000257080"/>
    </source>
</evidence>
<protein>
    <recommendedName>
        <fullName evidence="3">Rhamnosyltransferase</fullName>
    </recommendedName>
</protein>
<dbReference type="EMBL" id="NBXE01000008">
    <property type="protein sequence ID" value="RFA28641.1"/>
    <property type="molecule type" value="Genomic_DNA"/>
</dbReference>
<name>A0A3E0WEJ8_9MICO</name>
<evidence type="ECO:0008006" key="3">
    <source>
        <dbReference type="Google" id="ProtNLM"/>
    </source>
</evidence>
<dbReference type="Pfam" id="PF11316">
    <property type="entry name" value="Rhamno_transf"/>
    <property type="match status" value="1"/>
</dbReference>
<dbReference type="AlphaFoldDB" id="A0A3E0WEJ8"/>
<proteinExistence type="predicted"/>
<sequence length="286" mass="32625">MSKQGEISTMSSHANVRFNHLLLTKFNILTTLEYGPLEQRLDSEWLRARLVEFETFCLPSVAGQVGADFRWVVFCDEASPDWFKQKMRSFGDVLIPLFVSGMTNATMGQRLKTEGLTDERPLISTRLDNDDAIARDYLSNVQSHFANQDRLFVDYPIGLRACEGALFSGLWRSNPFMSLIEASPDNGVPYLGVYFKQHHKVRKTEQIKTVWHSPVWLRAMHSANTVQTQVGIPRLSSQDERFSVDWAGLKTPPSLSKKVSISLLGYKARLERSSKYKTIARRFSKI</sequence>
<accession>A0A3E0WEJ8</accession>
<gene>
    <name evidence="1" type="ORF">B7R25_02610</name>
</gene>